<keyword evidence="2" id="KW-1185">Reference proteome</keyword>
<reference evidence="3" key="1">
    <citation type="submission" date="2016-06" db="UniProtKB">
        <authorList>
            <consortium name="WormBaseParasite"/>
        </authorList>
    </citation>
    <scope>IDENTIFICATION</scope>
</reference>
<dbReference type="WBParaSite" id="GPUH_0001777901-mRNA-1">
    <property type="protein sequence ID" value="GPUH_0001777901-mRNA-1"/>
    <property type="gene ID" value="GPUH_0001777901"/>
</dbReference>
<dbReference type="EMBL" id="UYRT01085647">
    <property type="protein sequence ID" value="VDN30396.1"/>
    <property type="molecule type" value="Genomic_DNA"/>
</dbReference>
<dbReference type="AlphaFoldDB" id="A0A183E9W5"/>
<accession>A0A183E9W5</accession>
<name>A0A183E9W5_9BILA</name>
<organism evidence="3">
    <name type="scientific">Gongylonema pulchrum</name>
    <dbReference type="NCBI Taxonomy" id="637853"/>
    <lineage>
        <taxon>Eukaryota</taxon>
        <taxon>Metazoa</taxon>
        <taxon>Ecdysozoa</taxon>
        <taxon>Nematoda</taxon>
        <taxon>Chromadorea</taxon>
        <taxon>Rhabditida</taxon>
        <taxon>Spirurina</taxon>
        <taxon>Spiruromorpha</taxon>
        <taxon>Spiruroidea</taxon>
        <taxon>Gongylonematidae</taxon>
        <taxon>Gongylonema</taxon>
    </lineage>
</organism>
<dbReference type="OrthoDB" id="2187714at2759"/>
<protein>
    <submittedName>
        <fullName evidence="3">SAP30_Sin3_bdg domain-containing protein</fullName>
    </submittedName>
</protein>
<evidence type="ECO:0000313" key="3">
    <source>
        <dbReference type="WBParaSite" id="GPUH_0001777901-mRNA-1"/>
    </source>
</evidence>
<dbReference type="Proteomes" id="UP000271098">
    <property type="component" value="Unassembled WGS sequence"/>
</dbReference>
<evidence type="ECO:0000313" key="1">
    <source>
        <dbReference type="EMBL" id="VDN30396.1"/>
    </source>
</evidence>
<proteinExistence type="predicted"/>
<gene>
    <name evidence="1" type="ORF">GPUH_LOCUS17756</name>
</gene>
<sequence>MSTVPSPAAATTDVGSSSNVSLKQLRSSLHLDFSAATSSKKQQLINADLLHLIKASPTLEKIFSQGYYYH</sequence>
<evidence type="ECO:0000313" key="2">
    <source>
        <dbReference type="Proteomes" id="UP000271098"/>
    </source>
</evidence>
<reference evidence="1 2" key="2">
    <citation type="submission" date="2018-11" db="EMBL/GenBank/DDBJ databases">
        <authorList>
            <consortium name="Pathogen Informatics"/>
        </authorList>
    </citation>
    <scope>NUCLEOTIDE SEQUENCE [LARGE SCALE GENOMIC DNA]</scope>
</reference>